<sequence>MASYPYLISKYIDPLFGISVGVFSYYAYEKRVGREEGHSLNELVKKRFLNDTTK</sequence>
<dbReference type="InterPro" id="IPR024242">
    <property type="entry name" value="NCE101"/>
</dbReference>
<dbReference type="EMBL" id="KV454011">
    <property type="protein sequence ID" value="ODV97717.1"/>
    <property type="molecule type" value="Genomic_DNA"/>
</dbReference>
<reference evidence="2" key="1">
    <citation type="submission" date="2016-05" db="EMBL/GenBank/DDBJ databases">
        <title>Comparative genomics of biotechnologically important yeasts.</title>
        <authorList>
            <consortium name="DOE Joint Genome Institute"/>
            <person name="Riley R."/>
            <person name="Haridas S."/>
            <person name="Wolfe K.H."/>
            <person name="Lopes M.R."/>
            <person name="Hittinger C.T."/>
            <person name="Goker M."/>
            <person name="Salamov A."/>
            <person name="Wisecaver J."/>
            <person name="Long T.M."/>
            <person name="Aerts A.L."/>
            <person name="Barry K."/>
            <person name="Choi C."/>
            <person name="Clum A."/>
            <person name="Coughlan A.Y."/>
            <person name="Deshpande S."/>
            <person name="Douglass A.P."/>
            <person name="Hanson S.J."/>
            <person name="Klenk H.-P."/>
            <person name="Labutti K."/>
            <person name="Lapidus A."/>
            <person name="Lindquist E."/>
            <person name="Lipzen A."/>
            <person name="Meier-Kolthoff J.P."/>
            <person name="Ohm R.A."/>
            <person name="Otillar R.P."/>
            <person name="Pangilinan J."/>
            <person name="Peng Y."/>
            <person name="Rokas A."/>
            <person name="Rosa C.A."/>
            <person name="Scheuner C."/>
            <person name="Sibirny A.A."/>
            <person name="Slot J.C."/>
            <person name="Stielow J.B."/>
            <person name="Sun H."/>
            <person name="Kurtzman C.P."/>
            <person name="Blackwell M."/>
            <person name="Grigoriev I.V."/>
            <person name="Jeffries T.W."/>
        </authorList>
    </citation>
    <scope>NUCLEOTIDE SEQUENCE [LARGE SCALE GENOMIC DNA]</scope>
    <source>
        <strain evidence="2">NRRL Y-2460</strain>
    </source>
</reference>
<dbReference type="AlphaFoldDB" id="A0A1E4U156"/>
<gene>
    <name evidence="1" type="ORF">PACTADRAFT_52675</name>
</gene>
<dbReference type="Proteomes" id="UP000094236">
    <property type="component" value="Unassembled WGS sequence"/>
</dbReference>
<accession>A0A1E4U156</accession>
<proteinExistence type="predicted"/>
<dbReference type="PANTHER" id="PTHR28011:SF1">
    <property type="entry name" value="NON-CLASSICAL EXPORT PROTEIN 1"/>
    <property type="match status" value="1"/>
</dbReference>
<dbReference type="STRING" id="669874.A0A1E4U156"/>
<keyword evidence="2" id="KW-1185">Reference proteome</keyword>
<evidence type="ECO:0000313" key="2">
    <source>
        <dbReference type="Proteomes" id="UP000094236"/>
    </source>
</evidence>
<organism evidence="1 2">
    <name type="scientific">Pachysolen tannophilus NRRL Y-2460</name>
    <dbReference type="NCBI Taxonomy" id="669874"/>
    <lineage>
        <taxon>Eukaryota</taxon>
        <taxon>Fungi</taxon>
        <taxon>Dikarya</taxon>
        <taxon>Ascomycota</taxon>
        <taxon>Saccharomycotina</taxon>
        <taxon>Pichiomycetes</taxon>
        <taxon>Pachysolenaceae</taxon>
        <taxon>Pachysolen</taxon>
    </lineage>
</organism>
<dbReference type="PANTHER" id="PTHR28011">
    <property type="entry name" value="NON-CLASSICAL EXPORT PROTEIN 1"/>
    <property type="match status" value="1"/>
</dbReference>
<dbReference type="GO" id="GO:0009306">
    <property type="term" value="P:protein secretion"/>
    <property type="evidence" value="ECO:0007669"/>
    <property type="project" value="InterPro"/>
</dbReference>
<evidence type="ECO:0008006" key="3">
    <source>
        <dbReference type="Google" id="ProtNLM"/>
    </source>
</evidence>
<name>A0A1E4U156_PACTA</name>
<evidence type="ECO:0000313" key="1">
    <source>
        <dbReference type="EMBL" id="ODV97717.1"/>
    </source>
</evidence>
<dbReference type="Pfam" id="PF11654">
    <property type="entry name" value="NCE101"/>
    <property type="match status" value="1"/>
</dbReference>
<dbReference type="OrthoDB" id="2155101at2759"/>
<protein>
    <recommendedName>
        <fullName evidence="3">Non-classical export protein 1</fullName>
    </recommendedName>
</protein>